<dbReference type="PROSITE" id="PS50893">
    <property type="entry name" value="ABC_TRANSPORTER_2"/>
    <property type="match status" value="1"/>
</dbReference>
<dbReference type="InterPro" id="IPR027417">
    <property type="entry name" value="P-loop_NTPase"/>
</dbReference>
<reference evidence="10 11" key="1">
    <citation type="journal article" date="2019" name="Plant Biotechnol. J.">
        <title>The red bayberry genome and genetic basis of sex determination.</title>
        <authorList>
            <person name="Jia H.M."/>
            <person name="Jia H.J."/>
            <person name="Cai Q.L."/>
            <person name="Wang Y."/>
            <person name="Zhao H.B."/>
            <person name="Yang W.F."/>
            <person name="Wang G.Y."/>
            <person name="Li Y.H."/>
            <person name="Zhan D.L."/>
            <person name="Shen Y.T."/>
            <person name="Niu Q.F."/>
            <person name="Chang L."/>
            <person name="Qiu J."/>
            <person name="Zhao L."/>
            <person name="Xie H.B."/>
            <person name="Fu W.Y."/>
            <person name="Jin J."/>
            <person name="Li X.W."/>
            <person name="Jiao Y."/>
            <person name="Zhou C.C."/>
            <person name="Tu T."/>
            <person name="Chai C.Y."/>
            <person name="Gao J.L."/>
            <person name="Fan L.J."/>
            <person name="van de Weg E."/>
            <person name="Wang J.Y."/>
            <person name="Gao Z.S."/>
        </authorList>
    </citation>
    <scope>NUCLEOTIDE SEQUENCE [LARGE SCALE GENOMIC DNA]</scope>
    <source>
        <tissue evidence="10">Leaves</tissue>
    </source>
</reference>
<protein>
    <submittedName>
        <fullName evidence="10">ABC transporter G family member 9</fullName>
    </submittedName>
</protein>
<evidence type="ECO:0000313" key="11">
    <source>
        <dbReference type="Proteomes" id="UP000516437"/>
    </source>
</evidence>
<name>A0A6A1UQK6_9ROSI</name>
<feature type="transmembrane region" description="Helical" evidence="8">
    <location>
        <begin position="530"/>
        <end position="552"/>
    </location>
</feature>
<accession>A0A6A1UQK6</accession>
<keyword evidence="4" id="KW-0547">Nucleotide-binding</keyword>
<keyword evidence="6 8" id="KW-1133">Transmembrane helix</keyword>
<keyword evidence="3 8" id="KW-0812">Transmembrane</keyword>
<feature type="transmembrane region" description="Helical" evidence="8">
    <location>
        <begin position="492"/>
        <end position="518"/>
    </location>
</feature>
<dbReference type="InterPro" id="IPR003593">
    <property type="entry name" value="AAA+_ATPase"/>
</dbReference>
<evidence type="ECO:0000256" key="7">
    <source>
        <dbReference type="ARBA" id="ARBA00023136"/>
    </source>
</evidence>
<proteinExistence type="predicted"/>
<dbReference type="GO" id="GO:0005524">
    <property type="term" value="F:ATP binding"/>
    <property type="evidence" value="ECO:0007669"/>
    <property type="project" value="UniProtKB-KW"/>
</dbReference>
<evidence type="ECO:0000256" key="4">
    <source>
        <dbReference type="ARBA" id="ARBA00022741"/>
    </source>
</evidence>
<dbReference type="SMART" id="SM00382">
    <property type="entry name" value="AAA"/>
    <property type="match status" value="2"/>
</dbReference>
<dbReference type="Proteomes" id="UP000516437">
    <property type="component" value="Chromosome 8"/>
</dbReference>
<evidence type="ECO:0000313" key="10">
    <source>
        <dbReference type="EMBL" id="KAB1202077.1"/>
    </source>
</evidence>
<gene>
    <name evidence="10" type="ORF">CJ030_MR8G018170</name>
</gene>
<feature type="transmembrane region" description="Helical" evidence="8">
    <location>
        <begin position="451"/>
        <end position="471"/>
    </location>
</feature>
<sequence>MEKGSKETEMEKMEIHTVTEDAQVNPTFMKVTLPVTLKFEDIEHKIKIKKGALLKRYAKSEEKLILKGITGTVLPGELLAILGPSGCGKTTLLTGLGGRLTGVTGGSITYNCKPFSVTMKRNIGFVAQHDFEDIEHKIKIKKGALLKRYTKSEEKLILKGIPGTVLPGELLAILGPSGCGKTTLLTGLGGRLTGVTGGSITYNGKPFSVTMKRNIGFVAQHDVFYPYLSVTETLVFAALLRLPNSLTKEEKVSQAETVIGQLGLKKCKNTMIGGQYLRGVSGGERKSVSIGQELLMNPSPLFLDEPTTGLDSTAAKRIVLTLWELAKGGRTVVMTIHQPSSRLFCKFHKEDQAAIKQALVSAYESNLAQKVKAELQQSDDFHGTSEHKEFGRWCTTWRQQFSVLLRRGVKERRQESFTAIKVGRILVVAVFAGLLWWQSSPANIQDRVGLLFFYNQFWGTVPLHQAIYRFPLQRKRLIKERSSGMYRLSAYFVARIVADLPLEFTLPTLFVTITYWMAGLKDTPINFFHTLFVVLFNVLVAQGLGLAIGAVVMDQKSATTLGSVIILTFLLLGGYYVQNLPTFLSWVKYGSPSLYSYKLLLGSQYKANDTYPCASSVTCLVRDFPRVKYVGA</sequence>
<keyword evidence="2" id="KW-0813">Transport</keyword>
<dbReference type="PANTHER" id="PTHR48041">
    <property type="entry name" value="ABC TRANSPORTER G FAMILY MEMBER 28"/>
    <property type="match status" value="1"/>
</dbReference>
<organism evidence="10 11">
    <name type="scientific">Morella rubra</name>
    <name type="common">Chinese bayberry</name>
    <dbReference type="NCBI Taxonomy" id="262757"/>
    <lineage>
        <taxon>Eukaryota</taxon>
        <taxon>Viridiplantae</taxon>
        <taxon>Streptophyta</taxon>
        <taxon>Embryophyta</taxon>
        <taxon>Tracheophyta</taxon>
        <taxon>Spermatophyta</taxon>
        <taxon>Magnoliopsida</taxon>
        <taxon>eudicotyledons</taxon>
        <taxon>Gunneridae</taxon>
        <taxon>Pentapetalae</taxon>
        <taxon>rosids</taxon>
        <taxon>fabids</taxon>
        <taxon>Fagales</taxon>
        <taxon>Myricaceae</taxon>
        <taxon>Morella</taxon>
    </lineage>
</organism>
<dbReference type="Gene3D" id="3.40.50.300">
    <property type="entry name" value="P-loop containing nucleotide triphosphate hydrolases"/>
    <property type="match status" value="2"/>
</dbReference>
<feature type="domain" description="ABC transporter" evidence="9">
    <location>
        <begin position="140"/>
        <end position="383"/>
    </location>
</feature>
<dbReference type="GO" id="GO:0140359">
    <property type="term" value="F:ABC-type transporter activity"/>
    <property type="evidence" value="ECO:0007669"/>
    <property type="project" value="InterPro"/>
</dbReference>
<dbReference type="SUPFAM" id="SSF52540">
    <property type="entry name" value="P-loop containing nucleoside triphosphate hydrolases"/>
    <property type="match status" value="2"/>
</dbReference>
<dbReference type="OrthoDB" id="66620at2759"/>
<comment type="subcellular location">
    <subcellularLocation>
        <location evidence="1">Membrane</location>
        <topology evidence="1">Multi-pass membrane protein</topology>
    </subcellularLocation>
</comment>
<keyword evidence="7 8" id="KW-0472">Membrane</keyword>
<evidence type="ECO:0000256" key="1">
    <source>
        <dbReference type="ARBA" id="ARBA00004141"/>
    </source>
</evidence>
<evidence type="ECO:0000259" key="9">
    <source>
        <dbReference type="PROSITE" id="PS50893"/>
    </source>
</evidence>
<evidence type="ECO:0000256" key="2">
    <source>
        <dbReference type="ARBA" id="ARBA00022448"/>
    </source>
</evidence>
<dbReference type="AlphaFoldDB" id="A0A6A1UQK6"/>
<dbReference type="GO" id="GO:0005886">
    <property type="term" value="C:plasma membrane"/>
    <property type="evidence" value="ECO:0007669"/>
    <property type="project" value="TreeGrafter"/>
</dbReference>
<keyword evidence="11" id="KW-1185">Reference proteome</keyword>
<evidence type="ECO:0000256" key="3">
    <source>
        <dbReference type="ARBA" id="ARBA00022692"/>
    </source>
</evidence>
<keyword evidence="5" id="KW-0067">ATP-binding</keyword>
<dbReference type="Pfam" id="PF01061">
    <property type="entry name" value="ABC2_membrane"/>
    <property type="match status" value="1"/>
</dbReference>
<dbReference type="InterPro" id="IPR003439">
    <property type="entry name" value="ABC_transporter-like_ATP-bd"/>
</dbReference>
<dbReference type="GO" id="GO:0016887">
    <property type="term" value="F:ATP hydrolysis activity"/>
    <property type="evidence" value="ECO:0007669"/>
    <property type="project" value="InterPro"/>
</dbReference>
<comment type="caution">
    <text evidence="10">The sequence shown here is derived from an EMBL/GenBank/DDBJ whole genome shotgun (WGS) entry which is preliminary data.</text>
</comment>
<feature type="transmembrane region" description="Helical" evidence="8">
    <location>
        <begin position="559"/>
        <end position="577"/>
    </location>
</feature>
<evidence type="ECO:0000256" key="8">
    <source>
        <dbReference type="SAM" id="Phobius"/>
    </source>
</evidence>
<dbReference type="Pfam" id="PF00005">
    <property type="entry name" value="ABC_tran"/>
    <property type="match status" value="2"/>
</dbReference>
<dbReference type="EMBL" id="RXIC02000026">
    <property type="protein sequence ID" value="KAB1202077.1"/>
    <property type="molecule type" value="Genomic_DNA"/>
</dbReference>
<dbReference type="InterPro" id="IPR013525">
    <property type="entry name" value="ABC2_TM"/>
</dbReference>
<dbReference type="InterPro" id="IPR050352">
    <property type="entry name" value="ABCG_transporters"/>
</dbReference>
<evidence type="ECO:0000256" key="6">
    <source>
        <dbReference type="ARBA" id="ARBA00022989"/>
    </source>
</evidence>
<dbReference type="PANTHER" id="PTHR48041:SF22">
    <property type="entry name" value="ABC TRANSPORTER G FAMILY MEMBER 9"/>
    <property type="match status" value="1"/>
</dbReference>
<feature type="transmembrane region" description="Helical" evidence="8">
    <location>
        <begin position="422"/>
        <end position="439"/>
    </location>
</feature>
<evidence type="ECO:0000256" key="5">
    <source>
        <dbReference type="ARBA" id="ARBA00022840"/>
    </source>
</evidence>